<proteinExistence type="inferred from homology"/>
<dbReference type="PANTHER" id="PTHR12321">
    <property type="entry name" value="CPG BINDING PROTEIN"/>
    <property type="match status" value="1"/>
</dbReference>
<dbReference type="InterPro" id="IPR021998">
    <property type="entry name" value="Alfin_N"/>
</dbReference>
<dbReference type="GO" id="GO:0006325">
    <property type="term" value="P:chromatin organization"/>
    <property type="evidence" value="ECO:0007669"/>
    <property type="project" value="UniProtKB-UniRule"/>
</dbReference>
<feature type="region of interest" description="Disordered" evidence="11">
    <location>
        <begin position="73"/>
        <end position="98"/>
    </location>
</feature>
<comment type="function">
    <text evidence="10">Histone-binding component that specifically recognizes H3 tails trimethylated on 'Lys-4' (H3K4me3), which mark transcription start sites of virtually all active genes.</text>
</comment>
<keyword evidence="6 10" id="KW-0156">Chromatin regulator</keyword>
<feature type="domain" description="Zinc finger PHD-type" evidence="13">
    <location>
        <begin position="116"/>
        <end position="164"/>
    </location>
</feature>
<evidence type="ECO:0000259" key="13">
    <source>
        <dbReference type="SMART" id="SM00249"/>
    </source>
</evidence>
<keyword evidence="8 10" id="KW-0804">Transcription</keyword>
<dbReference type="InterPro" id="IPR045104">
    <property type="entry name" value="Alfin"/>
</dbReference>
<evidence type="ECO:0000256" key="12">
    <source>
        <dbReference type="SAM" id="Phobius"/>
    </source>
</evidence>
<gene>
    <name evidence="14" type="ORF">LIER_42528</name>
</gene>
<dbReference type="Pfam" id="PF00628">
    <property type="entry name" value="PHD"/>
    <property type="match status" value="1"/>
</dbReference>
<dbReference type="InterPro" id="IPR044104">
    <property type="entry name" value="PHD_AL_plant"/>
</dbReference>
<evidence type="ECO:0000256" key="7">
    <source>
        <dbReference type="ARBA" id="ARBA00023015"/>
    </source>
</evidence>
<accession>A0AAV3NGZ3</accession>
<keyword evidence="12" id="KW-1133">Transmembrane helix</keyword>
<dbReference type="GO" id="GO:0006355">
    <property type="term" value="P:regulation of DNA-templated transcription"/>
    <property type="evidence" value="ECO:0007669"/>
    <property type="project" value="UniProtKB-UniRule"/>
</dbReference>
<comment type="subunit">
    <text evidence="10">Interacts with H3K4me3 and to a lesser extent with H3K4me2.</text>
</comment>
<keyword evidence="12" id="KW-0812">Transmembrane</keyword>
<evidence type="ECO:0000313" key="15">
    <source>
        <dbReference type="Proteomes" id="UP001454036"/>
    </source>
</evidence>
<dbReference type="CDD" id="cd15613">
    <property type="entry name" value="PHD_AL_plant"/>
    <property type="match status" value="1"/>
</dbReference>
<evidence type="ECO:0000256" key="10">
    <source>
        <dbReference type="RuleBase" id="RU369089"/>
    </source>
</evidence>
<dbReference type="GO" id="GO:0003712">
    <property type="term" value="F:transcription coregulator activity"/>
    <property type="evidence" value="ECO:0007669"/>
    <property type="project" value="TreeGrafter"/>
</dbReference>
<feature type="transmembrane region" description="Helical" evidence="12">
    <location>
        <begin position="15"/>
        <end position="36"/>
    </location>
</feature>
<dbReference type="Proteomes" id="UP001454036">
    <property type="component" value="Unassembled WGS sequence"/>
</dbReference>
<dbReference type="FunFam" id="3.30.40.10:FF:000306">
    <property type="entry name" value="PHD finger alfin-like protein"/>
    <property type="match status" value="1"/>
</dbReference>
<comment type="domain">
    <text evidence="10">The PHD-type zinc finger mediates the binding to H3K4me3.</text>
</comment>
<evidence type="ECO:0000256" key="6">
    <source>
        <dbReference type="ARBA" id="ARBA00022853"/>
    </source>
</evidence>
<dbReference type="PANTHER" id="PTHR12321:SF98">
    <property type="entry name" value="PHD FINGER PROTEIN ALFIN-LIKE 5"/>
    <property type="match status" value="1"/>
</dbReference>
<dbReference type="GO" id="GO:0000976">
    <property type="term" value="F:transcription cis-regulatory region binding"/>
    <property type="evidence" value="ECO:0007669"/>
    <property type="project" value="TreeGrafter"/>
</dbReference>
<comment type="caution">
    <text evidence="14">The sequence shown here is derived from an EMBL/GenBank/DDBJ whole genome shotgun (WGS) entry which is preliminary data.</text>
</comment>
<organism evidence="14 15">
    <name type="scientific">Lithospermum erythrorhizon</name>
    <name type="common">Purple gromwell</name>
    <name type="synonym">Lithospermum officinale var. erythrorhizon</name>
    <dbReference type="NCBI Taxonomy" id="34254"/>
    <lineage>
        <taxon>Eukaryota</taxon>
        <taxon>Viridiplantae</taxon>
        <taxon>Streptophyta</taxon>
        <taxon>Embryophyta</taxon>
        <taxon>Tracheophyta</taxon>
        <taxon>Spermatophyta</taxon>
        <taxon>Magnoliopsida</taxon>
        <taxon>eudicotyledons</taxon>
        <taxon>Gunneridae</taxon>
        <taxon>Pentapetalae</taxon>
        <taxon>asterids</taxon>
        <taxon>lamiids</taxon>
        <taxon>Boraginales</taxon>
        <taxon>Boraginaceae</taxon>
        <taxon>Boraginoideae</taxon>
        <taxon>Lithospermeae</taxon>
        <taxon>Lithospermum</taxon>
    </lineage>
</organism>
<keyword evidence="3 10" id="KW-0479">Metal-binding</keyword>
<dbReference type="SUPFAM" id="SSF57903">
    <property type="entry name" value="FYVE/PHD zinc finger"/>
    <property type="match status" value="1"/>
</dbReference>
<keyword evidence="4 10" id="KW-0863">Zinc-finger</keyword>
<evidence type="ECO:0000256" key="8">
    <source>
        <dbReference type="ARBA" id="ARBA00023163"/>
    </source>
</evidence>
<dbReference type="GO" id="GO:0042393">
    <property type="term" value="F:histone binding"/>
    <property type="evidence" value="ECO:0007669"/>
    <property type="project" value="UniProtKB-UniRule"/>
</dbReference>
<dbReference type="InterPro" id="IPR011011">
    <property type="entry name" value="Znf_FYVE_PHD"/>
</dbReference>
<evidence type="ECO:0000256" key="1">
    <source>
        <dbReference type="ARBA" id="ARBA00004123"/>
    </source>
</evidence>
<keyword evidence="15" id="KW-1185">Reference proteome</keyword>
<evidence type="ECO:0000256" key="5">
    <source>
        <dbReference type="ARBA" id="ARBA00022833"/>
    </source>
</evidence>
<dbReference type="GO" id="GO:0008270">
    <property type="term" value="F:zinc ion binding"/>
    <property type="evidence" value="ECO:0007669"/>
    <property type="project" value="UniProtKB-KW"/>
</dbReference>
<dbReference type="InterPro" id="IPR013083">
    <property type="entry name" value="Znf_RING/FYVE/PHD"/>
</dbReference>
<name>A0AAV3NGZ3_LITER</name>
<dbReference type="EMBL" id="BAABME010029814">
    <property type="protein sequence ID" value="GAA0138218.1"/>
    <property type="molecule type" value="Genomic_DNA"/>
</dbReference>
<dbReference type="InterPro" id="IPR019787">
    <property type="entry name" value="Znf_PHD-finger"/>
</dbReference>
<evidence type="ECO:0000256" key="3">
    <source>
        <dbReference type="ARBA" id="ARBA00022723"/>
    </source>
</evidence>
<dbReference type="AlphaFoldDB" id="A0AAV3NGZ3"/>
<reference evidence="14 15" key="1">
    <citation type="submission" date="2024-01" db="EMBL/GenBank/DDBJ databases">
        <title>The complete chloroplast genome sequence of Lithospermum erythrorhizon: insights into the phylogenetic relationship among Boraginaceae species and the maternal lineages of purple gromwells.</title>
        <authorList>
            <person name="Okada T."/>
            <person name="Watanabe K."/>
        </authorList>
    </citation>
    <scope>NUCLEOTIDE SEQUENCE [LARGE SCALE GENOMIC DNA]</scope>
</reference>
<dbReference type="Pfam" id="PF12165">
    <property type="entry name" value="Alfin"/>
    <property type="match status" value="1"/>
</dbReference>
<evidence type="ECO:0000256" key="11">
    <source>
        <dbReference type="SAM" id="MobiDB-lite"/>
    </source>
</evidence>
<evidence type="ECO:0000256" key="9">
    <source>
        <dbReference type="ARBA" id="ARBA00023242"/>
    </source>
</evidence>
<keyword evidence="9 10" id="KW-0539">Nucleus</keyword>
<keyword evidence="7 10" id="KW-0805">Transcription regulation</keyword>
<sequence>MEINFARDLMDTMDWLSLVAIHSDAWLLAVALFYAANVTNDKSDRAKLFTKINNLPIVLEVFTDYMKNVQEGTSRASKRRNKSSISESQRNCSNSNPEAEVQLLDEENDDKNGESFCGACGEIYVPGKFWIFCDVCEKWFHGLFVKITPAKAERIKLYRCPSCNKKVPGA</sequence>
<protein>
    <recommendedName>
        <fullName evidence="10">PHD finger protein ALFIN-LIKE</fullName>
    </recommendedName>
</protein>
<dbReference type="Gene3D" id="3.30.40.10">
    <property type="entry name" value="Zinc/RING finger domain, C3HC4 (zinc finger)"/>
    <property type="match status" value="1"/>
</dbReference>
<comment type="similarity">
    <text evidence="2 10">Belongs to the Alfin family.</text>
</comment>
<evidence type="ECO:0000256" key="4">
    <source>
        <dbReference type="ARBA" id="ARBA00022771"/>
    </source>
</evidence>
<dbReference type="GO" id="GO:0005634">
    <property type="term" value="C:nucleus"/>
    <property type="evidence" value="ECO:0007669"/>
    <property type="project" value="UniProtKB-SubCell"/>
</dbReference>
<dbReference type="SMART" id="SM00249">
    <property type="entry name" value="PHD"/>
    <property type="match status" value="1"/>
</dbReference>
<evidence type="ECO:0000256" key="2">
    <source>
        <dbReference type="ARBA" id="ARBA00010445"/>
    </source>
</evidence>
<keyword evidence="12" id="KW-0472">Membrane</keyword>
<feature type="compositionally biased region" description="Polar residues" evidence="11">
    <location>
        <begin position="83"/>
        <end position="97"/>
    </location>
</feature>
<comment type="subcellular location">
    <subcellularLocation>
        <location evidence="1 10">Nucleus</location>
    </subcellularLocation>
</comment>
<evidence type="ECO:0000313" key="14">
    <source>
        <dbReference type="EMBL" id="GAA0138218.1"/>
    </source>
</evidence>
<dbReference type="InterPro" id="IPR001965">
    <property type="entry name" value="Znf_PHD"/>
</dbReference>
<keyword evidence="5 10" id="KW-0862">Zinc</keyword>